<reference evidence="2 3" key="1">
    <citation type="submission" date="2024-10" db="EMBL/GenBank/DDBJ databases">
        <title>The Natural Products Discovery Center: Release of the First 8490 Sequenced Strains for Exploring Actinobacteria Biosynthetic Diversity.</title>
        <authorList>
            <person name="Kalkreuter E."/>
            <person name="Kautsar S.A."/>
            <person name="Yang D."/>
            <person name="Bader C.D."/>
            <person name="Teijaro C.N."/>
            <person name="Fluegel L."/>
            <person name="Davis C.M."/>
            <person name="Simpson J.R."/>
            <person name="Lauterbach L."/>
            <person name="Steele A.D."/>
            <person name="Gui C."/>
            <person name="Meng S."/>
            <person name="Li G."/>
            <person name="Viehrig K."/>
            <person name="Ye F."/>
            <person name="Su P."/>
            <person name="Kiefer A.F."/>
            <person name="Nichols A."/>
            <person name="Cepeda A.J."/>
            <person name="Yan W."/>
            <person name="Fan B."/>
            <person name="Jiang Y."/>
            <person name="Adhikari A."/>
            <person name="Zheng C.-J."/>
            <person name="Schuster L."/>
            <person name="Cowan T.M."/>
            <person name="Smanski M.J."/>
            <person name="Chevrette M.G."/>
            <person name="De Carvalho L.P.S."/>
            <person name="Shen B."/>
        </authorList>
    </citation>
    <scope>NUCLEOTIDE SEQUENCE [LARGE SCALE GENOMIC DNA]</scope>
    <source>
        <strain evidence="2 3">NPDC049845</strain>
    </source>
</reference>
<name>A0ABW7ZCW3_9ACTN</name>
<evidence type="ECO:0000313" key="3">
    <source>
        <dbReference type="Proteomes" id="UP001612812"/>
    </source>
</evidence>
<proteinExistence type="predicted"/>
<keyword evidence="3" id="KW-1185">Reference proteome</keyword>
<gene>
    <name evidence="2" type="ORF">ACIBP4_00100</name>
</gene>
<dbReference type="EMBL" id="JBITLE010000001">
    <property type="protein sequence ID" value="MFI7260698.1"/>
    <property type="molecule type" value="Genomic_DNA"/>
</dbReference>
<comment type="caution">
    <text evidence="2">The sequence shown here is derived from an EMBL/GenBank/DDBJ whole genome shotgun (WGS) entry which is preliminary data.</text>
</comment>
<accession>A0ABW7ZCW3</accession>
<sequence length="184" mass="19992">MVPSDEPNAWSRVFTAASKLAAGINALTGSRAADEAAAVARLRTALRHFATRREALVLVGSLPTEYTITLADDLAWAADSEDTLLVRQAFGRLPRSQMEGIVPAAVWRQLADSPDAEAYRRFAELLDHLGLDHALRELCETALASVDEGIREVGEDFLNPGSAARQARPPSPWESHPAANRPER</sequence>
<organism evidence="2 3">
    <name type="scientific">Micromonospora maritima</name>
    <dbReference type="NCBI Taxonomy" id="986711"/>
    <lineage>
        <taxon>Bacteria</taxon>
        <taxon>Bacillati</taxon>
        <taxon>Actinomycetota</taxon>
        <taxon>Actinomycetes</taxon>
        <taxon>Micromonosporales</taxon>
        <taxon>Micromonosporaceae</taxon>
        <taxon>Micromonospora</taxon>
    </lineage>
</organism>
<feature type="region of interest" description="Disordered" evidence="1">
    <location>
        <begin position="158"/>
        <end position="184"/>
    </location>
</feature>
<evidence type="ECO:0000256" key="1">
    <source>
        <dbReference type="SAM" id="MobiDB-lite"/>
    </source>
</evidence>
<protein>
    <submittedName>
        <fullName evidence="2">Uncharacterized protein</fullName>
    </submittedName>
</protein>
<evidence type="ECO:0000313" key="2">
    <source>
        <dbReference type="EMBL" id="MFI7260698.1"/>
    </source>
</evidence>
<dbReference type="RefSeq" id="WP_396769791.1">
    <property type="nucleotide sequence ID" value="NZ_JBITLA010000007.1"/>
</dbReference>
<dbReference type="Proteomes" id="UP001612812">
    <property type="component" value="Unassembled WGS sequence"/>
</dbReference>